<dbReference type="InterPro" id="IPR000782">
    <property type="entry name" value="FAS1_domain"/>
</dbReference>
<keyword evidence="3" id="KW-1185">Reference proteome</keyword>
<dbReference type="SMART" id="SM00554">
    <property type="entry name" value="FAS1"/>
    <property type="match status" value="1"/>
</dbReference>
<reference evidence="2 3" key="1">
    <citation type="submission" date="2016-10" db="EMBL/GenBank/DDBJ databases">
        <authorList>
            <person name="de Groot N.N."/>
        </authorList>
    </citation>
    <scope>NUCLEOTIDE SEQUENCE [LARGE SCALE GENOMIC DNA]</scope>
    <source>
        <strain evidence="2 3">DSM 22900</strain>
    </source>
</reference>
<sequence>MKLICFFAGVALLGLGSCQNEDLELFVENKNYRNAVDFIRNNFELTLFYAALERADLLEELQGDELITVFAPANQAFRAMGISRPADFDRLDRDSLRFMLRYHLMGEVVFLSDIPEQSVDNRYVNKSGKELYLAGYRDYYYVNGAELIYPDNVLSNGVLHVIDKPLKYQEKTVQQMLADRPDCSLFTAALKQFGYWDRLATEGPWVVFAPRNEAFERHEITLADIEAMNPDDYLPRLFGSYLFNNRLFMSDLHVTFQSPNGYPRYNGNNVMVPITGDEAVSSGFYLASRSRGMLFLQTSFSGSNVPISQVALSAPPLTDHLADNGVLHEVEDLLVLPAAALREPLQD</sequence>
<name>A0A1I1KPE9_9SPHI</name>
<dbReference type="InterPro" id="IPR036378">
    <property type="entry name" value="FAS1_dom_sf"/>
</dbReference>
<dbReference type="Gene3D" id="2.30.180.10">
    <property type="entry name" value="FAS1 domain"/>
    <property type="match status" value="2"/>
</dbReference>
<proteinExistence type="predicted"/>
<feature type="domain" description="FAS1" evidence="1">
    <location>
        <begin position="32"/>
        <end position="166"/>
    </location>
</feature>
<dbReference type="PANTHER" id="PTHR10900:SF77">
    <property type="entry name" value="FI19380P1"/>
    <property type="match status" value="1"/>
</dbReference>
<dbReference type="GO" id="GO:0005615">
    <property type="term" value="C:extracellular space"/>
    <property type="evidence" value="ECO:0007669"/>
    <property type="project" value="TreeGrafter"/>
</dbReference>
<dbReference type="AlphaFoldDB" id="A0A1I1KPE9"/>
<dbReference type="STRING" id="623281.SAMN05421747_116126"/>
<organism evidence="2 3">
    <name type="scientific">Parapedobacter composti</name>
    <dbReference type="NCBI Taxonomy" id="623281"/>
    <lineage>
        <taxon>Bacteria</taxon>
        <taxon>Pseudomonadati</taxon>
        <taxon>Bacteroidota</taxon>
        <taxon>Sphingobacteriia</taxon>
        <taxon>Sphingobacteriales</taxon>
        <taxon>Sphingobacteriaceae</taxon>
        <taxon>Parapedobacter</taxon>
    </lineage>
</organism>
<dbReference type="PROSITE" id="PS50213">
    <property type="entry name" value="FAS1"/>
    <property type="match status" value="2"/>
</dbReference>
<evidence type="ECO:0000259" key="1">
    <source>
        <dbReference type="PROSITE" id="PS50213"/>
    </source>
</evidence>
<feature type="domain" description="FAS1" evidence="1">
    <location>
        <begin position="170"/>
        <end position="334"/>
    </location>
</feature>
<dbReference type="EMBL" id="FOLL01000016">
    <property type="protein sequence ID" value="SFC62726.1"/>
    <property type="molecule type" value="Genomic_DNA"/>
</dbReference>
<accession>A0A1I1KPE9</accession>
<evidence type="ECO:0000313" key="3">
    <source>
        <dbReference type="Proteomes" id="UP000199577"/>
    </source>
</evidence>
<dbReference type="Proteomes" id="UP000199577">
    <property type="component" value="Unassembled WGS sequence"/>
</dbReference>
<dbReference type="Pfam" id="PF02469">
    <property type="entry name" value="Fasciclin"/>
    <property type="match status" value="2"/>
</dbReference>
<dbReference type="PANTHER" id="PTHR10900">
    <property type="entry name" value="PERIOSTIN-RELATED"/>
    <property type="match status" value="1"/>
</dbReference>
<evidence type="ECO:0000313" key="2">
    <source>
        <dbReference type="EMBL" id="SFC62726.1"/>
    </source>
</evidence>
<dbReference type="InterPro" id="IPR050904">
    <property type="entry name" value="Adhesion/Biosynth-related"/>
</dbReference>
<dbReference type="PROSITE" id="PS51257">
    <property type="entry name" value="PROKAR_LIPOPROTEIN"/>
    <property type="match status" value="1"/>
</dbReference>
<protein>
    <submittedName>
        <fullName evidence="2">Uncaracterized surface protein containing fasciclin (FAS1) repeats</fullName>
    </submittedName>
</protein>
<dbReference type="SUPFAM" id="SSF82153">
    <property type="entry name" value="FAS1 domain"/>
    <property type="match status" value="2"/>
</dbReference>
<gene>
    <name evidence="2" type="ORF">SAMN05421747_116126</name>
</gene>